<sequence length="233" mass="26079">MMLAWSFAARTPEEIGRLLRALGRHRYIVEVDHRIHWSVDHALADLPTFAPHAEAFIALRRKVPDLDPASRDPRLWREAKTEDVIAALAAFWEADEAKRSDRQRRLRAAIASAGLAPVDHPPFASRAEEPPHPELILLDWELCPVDQLDTERHAGALAAMEEAEEEIEQPSTPIYQEGPVIAAPELCDGAPNGVLHDDFLVWSDGPYSYSDYVFRGAARAAKLVEPPVGYHDF</sequence>
<dbReference type="Proteomes" id="UP000067626">
    <property type="component" value="Chromosome"/>
</dbReference>
<dbReference type="OrthoDB" id="5502184at2"/>
<keyword evidence="2" id="KW-1185">Reference proteome</keyword>
<dbReference type="AlphaFoldDB" id="A0A0K1E6B2"/>
<name>A0A0K1E6B2_CHOCO</name>
<gene>
    <name evidence="1" type="ORF">CMC5_003360</name>
</gene>
<proteinExistence type="predicted"/>
<accession>A0A0K1E6B2</accession>
<dbReference type="RefSeq" id="WP_050428777.1">
    <property type="nucleotide sequence ID" value="NZ_CP012159.1"/>
</dbReference>
<dbReference type="KEGG" id="ccro:CMC5_003360"/>
<evidence type="ECO:0000313" key="2">
    <source>
        <dbReference type="Proteomes" id="UP000067626"/>
    </source>
</evidence>
<dbReference type="EMBL" id="CP012159">
    <property type="protein sequence ID" value="AKT36222.1"/>
    <property type="molecule type" value="Genomic_DNA"/>
</dbReference>
<reference evidence="1 2" key="1">
    <citation type="submission" date="2015-07" db="EMBL/GenBank/DDBJ databases">
        <title>Genome analysis of myxobacterium Chondromyces crocatus Cm c5 reveals a high potential for natural compound synthesis and the genetic basis for the loss of fruiting body formation.</title>
        <authorList>
            <person name="Zaburannyi N."/>
            <person name="Bunk B."/>
            <person name="Maier J."/>
            <person name="Overmann J."/>
            <person name="Mueller R."/>
        </authorList>
    </citation>
    <scope>NUCLEOTIDE SEQUENCE [LARGE SCALE GENOMIC DNA]</scope>
    <source>
        <strain evidence="1 2">Cm c5</strain>
    </source>
</reference>
<evidence type="ECO:0000313" key="1">
    <source>
        <dbReference type="EMBL" id="AKT36222.1"/>
    </source>
</evidence>
<organism evidence="1 2">
    <name type="scientific">Chondromyces crocatus</name>
    <dbReference type="NCBI Taxonomy" id="52"/>
    <lineage>
        <taxon>Bacteria</taxon>
        <taxon>Pseudomonadati</taxon>
        <taxon>Myxococcota</taxon>
        <taxon>Polyangia</taxon>
        <taxon>Polyangiales</taxon>
        <taxon>Polyangiaceae</taxon>
        <taxon>Chondromyces</taxon>
    </lineage>
</organism>
<dbReference type="STRING" id="52.CMC5_003360"/>
<protein>
    <submittedName>
        <fullName evidence="1">Uncharacterized protein</fullName>
    </submittedName>
</protein>